<feature type="compositionally biased region" description="Low complexity" evidence="1">
    <location>
        <begin position="136"/>
        <end position="219"/>
    </location>
</feature>
<sequence>MMAKYRSIRCRLSAHIGIPCVDPTAVSTDPPPVPSATPTSGADLRLTEIVEERAGTAPDGQVLPEWMTYVPYVTTVDGRPITTGSVANLPLTYYGEPIPLRDGWTYGGLTSPTSTPTSRATEGFSNTAQNHDSVFSTSSASSRSPSASSGRSTPQQINPSGTVSRSSSVESSAPLSSANSPVSTHTSRSTTLSREPSTSSPLSPLNTPQTPSSSPLPTSNGDSNSHNVLSPLLGVLIPLAVIMLIILILLSLYRRNRPNRSTSFLKWLTSPSHWSPVPTTEPTTRRAPGARPLPHSPDPRSPNEKSALLPGFVAQHHRNSSSLSVARQDEIEVDNELHVLAKQNQSLLQRLNLGLGWFSTSSNASRNSSRDTSRKASGNTLEKGQGGGRRIFSGAAAALGYANTGSKETTPSTARGGGYEQVLDDDQLFFKPPPLTQSSRGTAISLQTDTTSSSGSKAQAGPGSSTTARNRGTPQTSFSVGVPETPGTEAGTTLIGEADVGEFGTRRSRFTDDGERMHFPVPPGLGLYGDGTFGHHRNGNRISVNSDDTEFHSAQSHSIDDIPSSPSGTPIYRTSSEYRHVSVSAFGSHPSTPTRPDPSSTDHTTSSLSKYSQPSYDPSSGPFFTPILSPSPAQARNDDTIRPIGNLFGVGLTRPHSVATEAGSRDSGEVRRSWAGQPMIDENSLRQGHRGVIGEFGESLRPPYVAPTLVSASRQSLFHTSEIGSIHHDTLSSASHSHSGSSSGHSHAQHDRAVRGKRSQQQLIRASRLGSIGTEDVIPPLPDSRGQH</sequence>
<keyword evidence="2" id="KW-0472">Membrane</keyword>
<feature type="region of interest" description="Disordered" evidence="1">
    <location>
        <begin position="730"/>
        <end position="788"/>
    </location>
</feature>
<feature type="compositionally biased region" description="Polar residues" evidence="1">
    <location>
        <begin position="608"/>
        <end position="618"/>
    </location>
</feature>
<reference evidence="3" key="1">
    <citation type="submission" date="2017-08" db="EMBL/GenBank/DDBJ databases">
        <authorList>
            <person name="Cuomo C."/>
            <person name="Billmyre B."/>
            <person name="Heitman J."/>
        </authorList>
    </citation>
    <scope>NUCLEOTIDE SEQUENCE</scope>
    <source>
        <strain evidence="3">CBS 12478</strain>
    </source>
</reference>
<dbReference type="Proteomes" id="UP000322225">
    <property type="component" value="Chromosome 2"/>
</dbReference>
<dbReference type="AlphaFoldDB" id="A0AAJ8LFI9"/>
<feature type="compositionally biased region" description="Polar residues" evidence="1">
    <location>
        <begin position="436"/>
        <end position="479"/>
    </location>
</feature>
<feature type="region of interest" description="Disordered" evidence="1">
    <location>
        <begin position="538"/>
        <end position="642"/>
    </location>
</feature>
<feature type="region of interest" description="Disordered" evidence="1">
    <location>
        <begin position="107"/>
        <end position="223"/>
    </location>
</feature>
<feature type="compositionally biased region" description="Low complexity" evidence="1">
    <location>
        <begin position="732"/>
        <end position="746"/>
    </location>
</feature>
<feature type="compositionally biased region" description="Low complexity" evidence="1">
    <location>
        <begin position="588"/>
        <end position="607"/>
    </location>
</feature>
<dbReference type="EMBL" id="CP144052">
    <property type="protein sequence ID" value="WWD16879.1"/>
    <property type="molecule type" value="Genomic_DNA"/>
</dbReference>
<feature type="compositionally biased region" description="Polar residues" evidence="1">
    <location>
        <begin position="540"/>
        <end position="557"/>
    </location>
</feature>
<evidence type="ECO:0000256" key="1">
    <source>
        <dbReference type="SAM" id="MobiDB-lite"/>
    </source>
</evidence>
<accession>A0AAJ8LFI9</accession>
<keyword evidence="4" id="KW-1185">Reference proteome</keyword>
<dbReference type="GeneID" id="43590604"/>
<keyword evidence="2" id="KW-1133">Transmembrane helix</keyword>
<name>A0AAJ8LFI9_9TREE</name>
<feature type="transmembrane region" description="Helical" evidence="2">
    <location>
        <begin position="232"/>
        <end position="253"/>
    </location>
</feature>
<evidence type="ECO:0000313" key="4">
    <source>
        <dbReference type="Proteomes" id="UP000322225"/>
    </source>
</evidence>
<feature type="compositionally biased region" description="Polar residues" evidence="1">
    <location>
        <begin position="273"/>
        <end position="282"/>
    </location>
</feature>
<dbReference type="RefSeq" id="XP_031859281.2">
    <property type="nucleotide sequence ID" value="XM_032006446.2"/>
</dbReference>
<dbReference type="KEGG" id="ksn:43590604"/>
<gene>
    <name evidence="3" type="ORF">CI109_101311</name>
</gene>
<feature type="region of interest" description="Disordered" evidence="1">
    <location>
        <begin position="273"/>
        <end position="306"/>
    </location>
</feature>
<feature type="compositionally biased region" description="Polar residues" evidence="1">
    <location>
        <begin position="119"/>
        <end position="135"/>
    </location>
</feature>
<feature type="region of interest" description="Disordered" evidence="1">
    <location>
        <begin position="429"/>
        <end position="523"/>
    </location>
</feature>
<evidence type="ECO:0000313" key="3">
    <source>
        <dbReference type="EMBL" id="WWD16879.1"/>
    </source>
</evidence>
<protein>
    <submittedName>
        <fullName evidence="3">Uncharacterized protein</fullName>
    </submittedName>
</protein>
<evidence type="ECO:0000256" key="2">
    <source>
        <dbReference type="SAM" id="Phobius"/>
    </source>
</evidence>
<feature type="compositionally biased region" description="Basic and acidic residues" evidence="1">
    <location>
        <begin position="509"/>
        <end position="518"/>
    </location>
</feature>
<reference evidence="3" key="2">
    <citation type="submission" date="2024-01" db="EMBL/GenBank/DDBJ databases">
        <title>Comparative genomics of Cryptococcus and Kwoniella reveals pathogenesis evolution and contrasting modes of karyotype evolution via chromosome fusion or intercentromeric recombination.</title>
        <authorList>
            <person name="Coelho M.A."/>
            <person name="David-Palma M."/>
            <person name="Shea T."/>
            <person name="Bowers K."/>
            <person name="McGinley-Smith S."/>
            <person name="Mohammad A.W."/>
            <person name="Gnirke A."/>
            <person name="Yurkov A.M."/>
            <person name="Nowrousian M."/>
            <person name="Sun S."/>
            <person name="Cuomo C.A."/>
            <person name="Heitman J."/>
        </authorList>
    </citation>
    <scope>NUCLEOTIDE SEQUENCE</scope>
    <source>
        <strain evidence="3">CBS 12478</strain>
    </source>
</reference>
<keyword evidence="2" id="KW-0812">Transmembrane</keyword>
<proteinExistence type="predicted"/>
<feature type="region of interest" description="Disordered" evidence="1">
    <location>
        <begin position="359"/>
        <end position="389"/>
    </location>
</feature>
<organism evidence="3 4">
    <name type="scientific">Kwoniella shandongensis</name>
    <dbReference type="NCBI Taxonomy" id="1734106"/>
    <lineage>
        <taxon>Eukaryota</taxon>
        <taxon>Fungi</taxon>
        <taxon>Dikarya</taxon>
        <taxon>Basidiomycota</taxon>
        <taxon>Agaricomycotina</taxon>
        <taxon>Tremellomycetes</taxon>
        <taxon>Tremellales</taxon>
        <taxon>Cryptococcaceae</taxon>
        <taxon>Kwoniella</taxon>
    </lineage>
</organism>